<feature type="compositionally biased region" description="Low complexity" evidence="1">
    <location>
        <begin position="10"/>
        <end position="28"/>
    </location>
</feature>
<comment type="caution">
    <text evidence="2">The sequence shown here is derived from an EMBL/GenBank/DDBJ whole genome shotgun (WGS) entry which is preliminary data.</text>
</comment>
<dbReference type="EMBL" id="CAJMWS010000656">
    <property type="protein sequence ID" value="CAE6457046.1"/>
    <property type="molecule type" value="Genomic_DNA"/>
</dbReference>
<proteinExistence type="predicted"/>
<sequence>MSQDTGQPNKTSKTQNRSNTTTSTRSQTYRGLSDSLTSINSKKSKNNDGSVSVVATESAPRPIRKIPSAALRHKSVYDNRVSDSQVFDECASTGAYVAEHGMGTRYDSTPSTNQSPGITTDNAPNLFDVHSDSSRSNTPTAQQSVQNTQEILIDELETLQTTTFDNTKSDLTRVVNQFEARGKNFRALAEILENVIEAFYLNIDEVGHHSESVSKAKDQACDVISNMLRKYASKFDECAPSFGNVSCGYESEIPGMGEVEMQDVIKATTWGSDPSVPPTTESNTNATQVLQALQAIQKGLEGLSKRIENIEQGRRFPALVQSIHAPKPTNTADSKPAKPKQAAQQAQMQQTQPETPEGGKGRITQPQNHDITRNKKTYAQTIKENSKPESKPTPSSKEQQIAKSTEAAAVRFVFRFLHGAPEETRRRLTPLEISRRLKGVFNERMGFHKCRVLEAKWNPKGNLVLIFPSHTNPSTIQRIEQDIRNALGLKSGSVFIRDVKWSKVFISGVPTGITELSDELVSKEEIREEIMKHSVMNGLTITQEPDWTIKPEDIKSEMASIAFAFEDPDGTKLSRVLREKFSLFGYHVRVRAWNNKPILRVCHNCLAYDHLTEHCHKSPRCAKCGYGHTTSQHNNKCSKCKNEVRKVGEECPHPLRCGICKSEHEWNSDACPERSKFRKPIAQMLRPNEQMDEE</sequence>
<feature type="compositionally biased region" description="Polar residues" evidence="1">
    <location>
        <begin position="134"/>
        <end position="145"/>
    </location>
</feature>
<feature type="compositionally biased region" description="Polar residues" evidence="1">
    <location>
        <begin position="34"/>
        <end position="55"/>
    </location>
</feature>
<protein>
    <submittedName>
        <fullName evidence="2">Uncharacterized protein</fullName>
    </submittedName>
</protein>
<feature type="region of interest" description="Disordered" evidence="1">
    <location>
        <begin position="103"/>
        <end position="145"/>
    </location>
</feature>
<evidence type="ECO:0000313" key="2">
    <source>
        <dbReference type="EMBL" id="CAE6457046.1"/>
    </source>
</evidence>
<feature type="region of interest" description="Disordered" evidence="1">
    <location>
        <begin position="1"/>
        <end position="59"/>
    </location>
</feature>
<feature type="compositionally biased region" description="Polar residues" evidence="1">
    <location>
        <begin position="106"/>
        <end position="123"/>
    </location>
</feature>
<organism evidence="2 3">
    <name type="scientific">Rhizoctonia solani</name>
    <dbReference type="NCBI Taxonomy" id="456999"/>
    <lineage>
        <taxon>Eukaryota</taxon>
        <taxon>Fungi</taxon>
        <taxon>Dikarya</taxon>
        <taxon>Basidiomycota</taxon>
        <taxon>Agaricomycotina</taxon>
        <taxon>Agaricomycetes</taxon>
        <taxon>Cantharellales</taxon>
        <taxon>Ceratobasidiaceae</taxon>
        <taxon>Rhizoctonia</taxon>
    </lineage>
</organism>
<evidence type="ECO:0000313" key="3">
    <source>
        <dbReference type="Proteomes" id="UP000663846"/>
    </source>
</evidence>
<name>A0A8H3GM56_9AGAM</name>
<accession>A0A8H3GM56</accession>
<reference evidence="2" key="1">
    <citation type="submission" date="2021-01" db="EMBL/GenBank/DDBJ databases">
        <authorList>
            <person name="Kaushik A."/>
        </authorList>
    </citation>
    <scope>NUCLEOTIDE SEQUENCE</scope>
    <source>
        <strain evidence="2">AG1-1C</strain>
    </source>
</reference>
<feature type="region of interest" description="Disordered" evidence="1">
    <location>
        <begin position="325"/>
        <end position="404"/>
    </location>
</feature>
<dbReference type="Proteomes" id="UP000663846">
    <property type="component" value="Unassembled WGS sequence"/>
</dbReference>
<evidence type="ECO:0000256" key="1">
    <source>
        <dbReference type="SAM" id="MobiDB-lite"/>
    </source>
</evidence>
<dbReference type="AlphaFoldDB" id="A0A8H3GM56"/>
<feature type="compositionally biased region" description="Low complexity" evidence="1">
    <location>
        <begin position="339"/>
        <end position="353"/>
    </location>
</feature>
<gene>
    <name evidence="2" type="ORF">RDB_LOCUS153962</name>
</gene>